<evidence type="ECO:0000256" key="1">
    <source>
        <dbReference type="SAM" id="MobiDB-lite"/>
    </source>
</evidence>
<keyword evidence="3" id="KW-1185">Reference proteome</keyword>
<proteinExistence type="predicted"/>
<feature type="compositionally biased region" description="Low complexity" evidence="1">
    <location>
        <begin position="14"/>
        <end position="27"/>
    </location>
</feature>
<protein>
    <submittedName>
        <fullName evidence="2">Uncharacterized protein</fullName>
    </submittedName>
</protein>
<accession>A0AAD6YTI7</accession>
<feature type="compositionally biased region" description="Pro residues" evidence="1">
    <location>
        <begin position="61"/>
        <end position="71"/>
    </location>
</feature>
<organism evidence="2 3">
    <name type="scientific">Mycena pura</name>
    <dbReference type="NCBI Taxonomy" id="153505"/>
    <lineage>
        <taxon>Eukaryota</taxon>
        <taxon>Fungi</taxon>
        <taxon>Dikarya</taxon>
        <taxon>Basidiomycota</taxon>
        <taxon>Agaricomycotina</taxon>
        <taxon>Agaricomycetes</taxon>
        <taxon>Agaricomycetidae</taxon>
        <taxon>Agaricales</taxon>
        <taxon>Marasmiineae</taxon>
        <taxon>Mycenaceae</taxon>
        <taxon>Mycena</taxon>
    </lineage>
</organism>
<dbReference type="AlphaFoldDB" id="A0AAD6YTI7"/>
<feature type="region of interest" description="Disordered" evidence="1">
    <location>
        <begin position="51"/>
        <end position="79"/>
    </location>
</feature>
<name>A0AAD6YTI7_9AGAR</name>
<comment type="caution">
    <text evidence="2">The sequence shown here is derived from an EMBL/GenBank/DDBJ whole genome shotgun (WGS) entry which is preliminary data.</text>
</comment>
<reference evidence="2" key="1">
    <citation type="submission" date="2023-03" db="EMBL/GenBank/DDBJ databases">
        <title>Massive genome expansion in bonnet fungi (Mycena s.s.) driven by repeated elements and novel gene families across ecological guilds.</title>
        <authorList>
            <consortium name="Lawrence Berkeley National Laboratory"/>
            <person name="Harder C.B."/>
            <person name="Miyauchi S."/>
            <person name="Viragh M."/>
            <person name="Kuo A."/>
            <person name="Thoen E."/>
            <person name="Andreopoulos B."/>
            <person name="Lu D."/>
            <person name="Skrede I."/>
            <person name="Drula E."/>
            <person name="Henrissat B."/>
            <person name="Morin E."/>
            <person name="Kohler A."/>
            <person name="Barry K."/>
            <person name="LaButti K."/>
            <person name="Morin E."/>
            <person name="Salamov A."/>
            <person name="Lipzen A."/>
            <person name="Mereny Z."/>
            <person name="Hegedus B."/>
            <person name="Baldrian P."/>
            <person name="Stursova M."/>
            <person name="Weitz H."/>
            <person name="Taylor A."/>
            <person name="Grigoriev I.V."/>
            <person name="Nagy L.G."/>
            <person name="Martin F."/>
            <person name="Kauserud H."/>
        </authorList>
    </citation>
    <scope>NUCLEOTIDE SEQUENCE</scope>
    <source>
        <strain evidence="2">9144</strain>
    </source>
</reference>
<evidence type="ECO:0000313" key="3">
    <source>
        <dbReference type="Proteomes" id="UP001219525"/>
    </source>
</evidence>
<evidence type="ECO:0000313" key="2">
    <source>
        <dbReference type="EMBL" id="KAJ7228708.1"/>
    </source>
</evidence>
<dbReference type="EMBL" id="JARJCW010000002">
    <property type="protein sequence ID" value="KAJ7228708.1"/>
    <property type="molecule type" value="Genomic_DNA"/>
</dbReference>
<feature type="region of interest" description="Disordered" evidence="1">
    <location>
        <begin position="1"/>
        <end position="37"/>
    </location>
</feature>
<feature type="compositionally biased region" description="Polar residues" evidence="1">
    <location>
        <begin position="1"/>
        <end position="13"/>
    </location>
</feature>
<sequence>MSDASPSPSPTKVSRSSASAFTSSAAAKTNHSASSPFLSQGVLGVLDISDTDDDVSALPSSPEPLSTPTPSPRKTKTPWPLKYTIDMDLGFRTMDKHGGVAIDAFTDAFPKSKFAWTHLDAEATADRVKIGRAPGGEWKPLYKSYVPTIE</sequence>
<gene>
    <name evidence="2" type="ORF">GGX14DRAFT_385103</name>
</gene>
<dbReference type="Proteomes" id="UP001219525">
    <property type="component" value="Unassembled WGS sequence"/>
</dbReference>